<feature type="compositionally biased region" description="Polar residues" evidence="1">
    <location>
        <begin position="291"/>
        <end position="300"/>
    </location>
</feature>
<keyword evidence="2" id="KW-0732">Signal</keyword>
<dbReference type="AlphaFoldDB" id="A0A1E4RR78"/>
<dbReference type="RefSeq" id="XP_020078824.1">
    <property type="nucleotide sequence ID" value="XM_020220464.1"/>
</dbReference>
<name>A0A1E4RR78_9ASCO</name>
<feature type="chain" id="PRO_5009162417" evidence="2">
    <location>
        <begin position="20"/>
        <end position="327"/>
    </location>
</feature>
<organism evidence="3 4">
    <name type="scientific">Hyphopichia burtonii NRRL Y-1933</name>
    <dbReference type="NCBI Taxonomy" id="984485"/>
    <lineage>
        <taxon>Eukaryota</taxon>
        <taxon>Fungi</taxon>
        <taxon>Dikarya</taxon>
        <taxon>Ascomycota</taxon>
        <taxon>Saccharomycotina</taxon>
        <taxon>Pichiomycetes</taxon>
        <taxon>Debaryomycetaceae</taxon>
        <taxon>Hyphopichia</taxon>
    </lineage>
</organism>
<feature type="signal peptide" evidence="2">
    <location>
        <begin position="1"/>
        <end position="19"/>
    </location>
</feature>
<feature type="region of interest" description="Disordered" evidence="1">
    <location>
        <begin position="209"/>
        <end position="303"/>
    </location>
</feature>
<evidence type="ECO:0000313" key="4">
    <source>
        <dbReference type="Proteomes" id="UP000095085"/>
    </source>
</evidence>
<dbReference type="GeneID" id="30995014"/>
<sequence>MQYSKLLAVASLLVASVNAYPADNLEKVAGFKGGYKRDNELDNRDLDWTSLSSDSDLEDGLALLPLVIPFILTKIEGGKTSVVTSTSTTVTTVPESETQSVVTVTAPPQTVSGPVVTETATPSSAPVSSPPVETSAPAVPVPGNSTVTSSYTSIVTVTQCDEHKSCSPVVSTTTICPEDEVTVSSTKTDLTTYCPESSTPATCTEEVCKTSEVPPVAPSSKTETETCTEEVCKTSEAPKSSPVAPTSKTETETCTEEVCKTSEAPKSSPVAPTSKTPDTESTVTEQSTSTLAGESSTPAEVSSYEAGAAGKIAPFGAALGALAVALL</sequence>
<protein>
    <submittedName>
        <fullName evidence="3">Uncharacterized protein</fullName>
    </submittedName>
</protein>
<feature type="compositionally biased region" description="Low complexity" evidence="1">
    <location>
        <begin position="279"/>
        <end position="290"/>
    </location>
</feature>
<accession>A0A1E4RR78</accession>
<dbReference type="EMBL" id="KV454538">
    <property type="protein sequence ID" value="ODV69757.1"/>
    <property type="molecule type" value="Genomic_DNA"/>
</dbReference>
<reference evidence="4" key="1">
    <citation type="submission" date="2016-05" db="EMBL/GenBank/DDBJ databases">
        <title>Comparative genomics of biotechnologically important yeasts.</title>
        <authorList>
            <consortium name="DOE Joint Genome Institute"/>
            <person name="Riley R."/>
            <person name="Haridas S."/>
            <person name="Wolfe K.H."/>
            <person name="Lopes M.R."/>
            <person name="Hittinger C.T."/>
            <person name="Goker M."/>
            <person name="Salamov A."/>
            <person name="Wisecaver J."/>
            <person name="Long T.M."/>
            <person name="Aerts A.L."/>
            <person name="Barry K."/>
            <person name="Choi C."/>
            <person name="Clum A."/>
            <person name="Coughlan A.Y."/>
            <person name="Deshpande S."/>
            <person name="Douglass A.P."/>
            <person name="Hanson S.J."/>
            <person name="Klenk H.-P."/>
            <person name="Labutti K."/>
            <person name="Lapidus A."/>
            <person name="Lindquist E."/>
            <person name="Lipzen A."/>
            <person name="Meier-Kolthoff J.P."/>
            <person name="Ohm R.A."/>
            <person name="Otillar R.P."/>
            <person name="Pangilinan J."/>
            <person name="Peng Y."/>
            <person name="Rokas A."/>
            <person name="Rosa C.A."/>
            <person name="Scheuner C."/>
            <person name="Sibirny A.A."/>
            <person name="Slot J.C."/>
            <person name="Stielow J.B."/>
            <person name="Sun H."/>
            <person name="Kurtzman C.P."/>
            <person name="Blackwell M."/>
            <person name="Grigoriev I.V."/>
            <person name="Jeffries T.W."/>
        </authorList>
    </citation>
    <scope>NUCLEOTIDE SEQUENCE [LARGE SCALE GENOMIC DNA]</scope>
    <source>
        <strain evidence="4">NRRL Y-1933</strain>
    </source>
</reference>
<gene>
    <name evidence="3" type="ORF">HYPBUDRAFT_151380</name>
</gene>
<evidence type="ECO:0000256" key="1">
    <source>
        <dbReference type="SAM" id="MobiDB-lite"/>
    </source>
</evidence>
<proteinExistence type="predicted"/>
<keyword evidence="4" id="KW-1185">Reference proteome</keyword>
<evidence type="ECO:0000313" key="3">
    <source>
        <dbReference type="EMBL" id="ODV69757.1"/>
    </source>
</evidence>
<feature type="region of interest" description="Disordered" evidence="1">
    <location>
        <begin position="109"/>
        <end position="141"/>
    </location>
</feature>
<evidence type="ECO:0000256" key="2">
    <source>
        <dbReference type="SAM" id="SignalP"/>
    </source>
</evidence>
<feature type="compositionally biased region" description="Low complexity" evidence="1">
    <location>
        <begin position="117"/>
        <end position="141"/>
    </location>
</feature>
<dbReference type="Proteomes" id="UP000095085">
    <property type="component" value="Unassembled WGS sequence"/>
</dbReference>